<keyword evidence="2" id="KW-0946">Virion</keyword>
<dbReference type="GO" id="GO:0044423">
    <property type="term" value="C:virion component"/>
    <property type="evidence" value="ECO:0007669"/>
    <property type="project" value="UniProtKB-KW"/>
</dbReference>
<dbReference type="GO" id="GO:0019058">
    <property type="term" value="P:viral life cycle"/>
    <property type="evidence" value="ECO:0007669"/>
    <property type="project" value="UniProtKB-ARBA"/>
</dbReference>
<dbReference type="GeneID" id="55814097"/>
<dbReference type="Gene3D" id="2.10.10.80">
    <property type="match status" value="1"/>
</dbReference>
<dbReference type="Gene3D" id="2.160.20.10">
    <property type="entry name" value="Single-stranded right-handed beta-helix, Pectin lyase-like"/>
    <property type="match status" value="1"/>
</dbReference>
<organism evidence="4 5">
    <name type="scientific">Klebsiella phage UPM 2146</name>
    <dbReference type="NCBI Taxonomy" id="2847816"/>
    <lineage>
        <taxon>Viruses</taxon>
        <taxon>Duplodnaviria</taxon>
        <taxon>Heunggongvirae</taxon>
        <taxon>Uroviricota</taxon>
        <taxon>Caudoviricetes</taxon>
        <taxon>Pantevenvirales</taxon>
        <taxon>Ackermannviridae</taxon>
        <taxon>Taipeivirus</taxon>
        <taxon>Taipeivirus UPM2146</taxon>
    </lineage>
</organism>
<reference evidence="4 5" key="1">
    <citation type="submission" date="2019-09" db="EMBL/GenBank/DDBJ databases">
        <authorList>
            <person name="Assafiri O."/>
            <person name="Yusoff K."/>
            <person name="Song Ai Lian A."/>
            <person name="Hanish I."/>
            <person name="Geok Hun T."/>
        </authorList>
    </citation>
    <scope>NUCLEOTIDE SEQUENCE [LARGE SCALE GENOMIC DNA]</scope>
</reference>
<dbReference type="InterPro" id="IPR011050">
    <property type="entry name" value="Pectin_lyase_fold/virulence"/>
</dbReference>
<accession>A0A5Q2F1C1</accession>
<dbReference type="RefSeq" id="YP_009884730.1">
    <property type="nucleotide sequence ID" value="NC_049472.1"/>
</dbReference>
<comment type="subcellular location">
    <subcellularLocation>
        <location evidence="1">Virion</location>
    </subcellularLocation>
</comment>
<feature type="domain" description="Tail spike TSP1/Gp66 N-terminal" evidence="3">
    <location>
        <begin position="199"/>
        <end position="244"/>
    </location>
</feature>
<dbReference type="GO" id="GO:0051701">
    <property type="term" value="P:biological process involved in interaction with host"/>
    <property type="evidence" value="ECO:0007669"/>
    <property type="project" value="UniProtKB-ARBA"/>
</dbReference>
<dbReference type="InterPro" id="IPR012334">
    <property type="entry name" value="Pectin_lyas_fold"/>
</dbReference>
<dbReference type="SUPFAM" id="SSF51126">
    <property type="entry name" value="Pectin lyase-like"/>
    <property type="match status" value="1"/>
</dbReference>
<dbReference type="Proteomes" id="UP000331412">
    <property type="component" value="Segment"/>
</dbReference>
<evidence type="ECO:0000259" key="3">
    <source>
        <dbReference type="Pfam" id="PF18668"/>
    </source>
</evidence>
<sequence length="771" mass="82830">MGYFQMTRNVEEIFGGVVVAPHQIPFKYTSTNGGETFLSLPFYPITGFVTINSGVQVPLDNFEIDGNTLNLGRELEPGDVVFCLFDKIMSPLDTSSAVRIYKFLSVGGETEFTPDFTAYGVQSLYIDGKYKIAGLDYTYSPVDGKVTFTSPVASSVWVVAEMSVKESNNSVKNEVISIQENTRELWKRSLSDAGINLVEGSFEEGATLENANDAIWYQSGNNCYVWSGSLPKTVPPKSTPESTGLAGWTTTEDYTIGVILASPKGDVKIDAIYYIRPERFGAIGDGVTDDTIAFQAAINASKGKTLLCASDKKYRIKNVVVPHEMTFQGWGRRMGGAIIPYGNEGSNIHSGTLITLSATGTVNWVNMTVDARGVSLSSVDGQRLTGVGAVDNSSGVYQSGFMMFNCNISGFTGNNVYGGSSKSFGIMINCQSELAGKSCIRIDGVDWRLDHCYVGRSAEGYGIEILNENNAVTNCDVYFNFLSGIFYSQPTGMAFIKLHSNTVNSNGQHGISCSLPYAQPAGTSIIGNIFWNNSTQSTGVYHNIDLNYGRGHIVQNNIHKAYQPTEGSSSARAGFCINLRNGATLSGPITDAIDPLYSYVYGQINVLSQSYFNQNGFSVGSAIEFTRNISSDVKVALSIKIDSETYNRVEIGAGYVKLGNGASAPTHGIQQLAAYPGITMGILGLGVVGNYATSPLRIGTHRLWSGGDNTIRTKYGADPTSATDGAIISTKVNVPATATSAGVLGQWAADNSYIYVCVANNSWLRAALTTF</sequence>
<name>A0A5Q2F1C1_9CAUD</name>
<evidence type="ECO:0000256" key="1">
    <source>
        <dbReference type="ARBA" id="ARBA00004328"/>
    </source>
</evidence>
<proteinExistence type="predicted"/>
<dbReference type="Pfam" id="PF18668">
    <property type="entry name" value="Tail_spike_N"/>
    <property type="match status" value="1"/>
</dbReference>
<evidence type="ECO:0000313" key="5">
    <source>
        <dbReference type="Proteomes" id="UP000331412"/>
    </source>
</evidence>
<dbReference type="InterPro" id="IPR040775">
    <property type="entry name" value="Tail_spike_N"/>
</dbReference>
<protein>
    <submittedName>
        <fullName evidence="4">Unclassified maturation protein</fullName>
    </submittedName>
</protein>
<evidence type="ECO:0000313" key="4">
    <source>
        <dbReference type="EMBL" id="QGF20654.1"/>
    </source>
</evidence>
<dbReference type="EMBL" id="MN478483">
    <property type="protein sequence ID" value="QGF20654.1"/>
    <property type="molecule type" value="Genomic_DNA"/>
</dbReference>
<keyword evidence="5" id="KW-1185">Reference proteome</keyword>
<evidence type="ECO:0000256" key="2">
    <source>
        <dbReference type="ARBA" id="ARBA00022844"/>
    </source>
</evidence>